<evidence type="ECO:0000313" key="1">
    <source>
        <dbReference type="EMBL" id="MBA4452163.1"/>
    </source>
</evidence>
<evidence type="ECO:0000313" key="2">
    <source>
        <dbReference type="Proteomes" id="UP000559653"/>
    </source>
</evidence>
<organism evidence="1 2">
    <name type="scientific">Candidatus Nitrosomaritimum aestuariumsis</name>
    <dbReference type="NCBI Taxonomy" id="3342354"/>
    <lineage>
        <taxon>Archaea</taxon>
        <taxon>Nitrososphaerota</taxon>
        <taxon>Nitrososphaeria</taxon>
        <taxon>Nitrosopumilales</taxon>
        <taxon>Nitrosopumilaceae</taxon>
        <taxon>Candidatus Nitrosomaritimum</taxon>
    </lineage>
</organism>
<protein>
    <submittedName>
        <fullName evidence="1">Deoxyribodipyrimidine photo-lyase</fullName>
    </submittedName>
</protein>
<name>A0AC60VXL5_9ARCH</name>
<accession>A0AC60VXL5</accession>
<dbReference type="Proteomes" id="UP000559653">
    <property type="component" value="Unassembled WGS sequence"/>
</dbReference>
<proteinExistence type="predicted"/>
<reference evidence="1 2" key="1">
    <citation type="journal article" date="2020" name="Appl. Environ. Microbiol.">
        <title>Genomic Characteristics of a Novel Species of Ammonia-Oxidizing Archaea from the Jiulong River Estuary.</title>
        <authorList>
            <person name="Zou D."/>
            <person name="Wan R."/>
            <person name="Han L."/>
            <person name="Xu M.N."/>
            <person name="Liu Y."/>
            <person name="Liu H."/>
            <person name="Kao S.J."/>
            <person name="Li M."/>
        </authorList>
    </citation>
    <scope>NUCLEOTIDE SEQUENCE [LARGE SCALE GENOMIC DNA]</scope>
    <source>
        <strain evidence="1">W1bin1</strain>
    </source>
</reference>
<comment type="caution">
    <text evidence="1">The sequence shown here is derived from an EMBL/GenBank/DDBJ whole genome shotgun (WGS) entry which is preliminary data.</text>
</comment>
<sequence length="455" mass="53800">MSTKVSDKRYKKTLFVFRRDLRLEDNLGLILALRHSEEVIPAFIYDSQLLKKIKNSELRWNFLNESLFDLDVNLKKKGSSLQVYEGDPVKAVEKIISEYRIDSVFSNIDFSNYSKKRDLKIKKLCEKNNIDVNYSLDFMLHDPNEIKTNEGKPYSVYSHFFKKAKEFPVRKILKNDYDNYVKNARGKNENNFSIKDNSVLAGGRNAGLKIIKNLKEFKDYEKYRDYPALDFTTKLSPHNKFGTISIRETLQKIVKELGPTHILINQIYWREFFNYILYHFPYSKTKSFKSKYEKLPWSKSQELFGYWCNGMTGFPIVDAGMRELNATGFMHNRVRMVVASFLTKDLHIDWRWGEKFFSEKLIDYDPAVNAGNWQWAASTGCDAVPYFRIFNPWRQQERFDCDCEYIKKWVPELEELSSKQIHNLWKSDSQIDGYPKPIVDHKIESDKSKKIFKSI</sequence>
<gene>
    <name evidence="1" type="ORF">H2B03_03165</name>
</gene>
<dbReference type="EMBL" id="JACEMZ010000012">
    <property type="protein sequence ID" value="MBA4452163.1"/>
    <property type="molecule type" value="Genomic_DNA"/>
</dbReference>